<evidence type="ECO:0000313" key="1">
    <source>
        <dbReference type="EMBL" id="CAB4136405.1"/>
    </source>
</evidence>
<dbReference type="EMBL" id="LR796322">
    <property type="protein sequence ID" value="CAB4136405.1"/>
    <property type="molecule type" value="Genomic_DNA"/>
</dbReference>
<proteinExistence type="predicted"/>
<dbReference type="EMBL" id="LR796554">
    <property type="protein sequence ID" value="CAB4152187.1"/>
    <property type="molecule type" value="Genomic_DNA"/>
</dbReference>
<protein>
    <submittedName>
        <fullName evidence="2">Uncharacterized protein</fullName>
    </submittedName>
</protein>
<reference evidence="2" key="1">
    <citation type="submission" date="2020-04" db="EMBL/GenBank/DDBJ databases">
        <authorList>
            <person name="Chiriac C."/>
            <person name="Salcher M."/>
            <person name="Ghai R."/>
            <person name="Kavagutti S V."/>
        </authorList>
    </citation>
    <scope>NUCLEOTIDE SEQUENCE</scope>
</reference>
<accession>A0A6J5N1L7</accession>
<organism evidence="2">
    <name type="scientific">uncultured Caudovirales phage</name>
    <dbReference type="NCBI Taxonomy" id="2100421"/>
    <lineage>
        <taxon>Viruses</taxon>
        <taxon>Duplodnaviria</taxon>
        <taxon>Heunggongvirae</taxon>
        <taxon>Uroviricota</taxon>
        <taxon>Caudoviricetes</taxon>
        <taxon>Peduoviridae</taxon>
        <taxon>Maltschvirus</taxon>
        <taxon>Maltschvirus maltsch</taxon>
    </lineage>
</organism>
<sequence length="305" mass="35061">MIHCKELKKDFSTKEEMFKELVKNENRIADLKKATIKNTDSINIFGIKDTESIKALSFVKDGYVYPIINTTNYFDSHGDVHFPNLWNKSLKDKSKKIFYVLEHELELDSVIAFPNDVNAFVKNVNWSDLGQSYNGQTQALIFEIAKDKIRIEKVAELFQEQVNFENSIRMRYINVNLAINSTSSDYEKQYALWKSRIDLVANKDIAIEAGYMWCIDEASIEKEGSLVLFGSNDATPVIYQKSEVEKVLKCDSCDEETEDFEAENGDIVCKKCGNKKKAEKSLSEIEAEQSLHVNEQLKQLLNKFN</sequence>
<gene>
    <name evidence="1" type="ORF">UFOVP304_31</name>
    <name evidence="2" type="ORF">UFOVP584_58</name>
</gene>
<evidence type="ECO:0000313" key="2">
    <source>
        <dbReference type="EMBL" id="CAB4152187.1"/>
    </source>
</evidence>
<name>A0A6J5N1L7_9CAUD</name>